<name>A0ACB7SP16_HYAAI</name>
<gene>
    <name evidence="1" type="ORF">HPB50_024213</name>
</gene>
<evidence type="ECO:0000313" key="1">
    <source>
        <dbReference type="EMBL" id="KAH6936947.1"/>
    </source>
</evidence>
<accession>A0ACB7SP16</accession>
<sequence length="169" mass="17889">MPPEDVPAGFPESQCRGRPGMRVVAVSLPRLQRECCALPARGGPMSSLLGGRAAAPPAPLRYHFRNLCSINQQCTQLPTPNRARCPGRFGKCVADKGSSRRQKARGALSGRRLLGRKIGPPMSLAQGGDGSVYEPQQTAAASNEMKQPEQHAADPPPDLAARAPTTTGL</sequence>
<reference evidence="1" key="1">
    <citation type="submission" date="2020-05" db="EMBL/GenBank/DDBJ databases">
        <title>Large-scale comparative analyses of tick genomes elucidate their genetic diversity and vector capacities.</title>
        <authorList>
            <person name="Jia N."/>
            <person name="Wang J."/>
            <person name="Shi W."/>
            <person name="Du L."/>
            <person name="Sun Y."/>
            <person name="Zhan W."/>
            <person name="Jiang J."/>
            <person name="Wang Q."/>
            <person name="Zhang B."/>
            <person name="Ji P."/>
            <person name="Sakyi L.B."/>
            <person name="Cui X."/>
            <person name="Yuan T."/>
            <person name="Jiang B."/>
            <person name="Yang W."/>
            <person name="Lam T.T.-Y."/>
            <person name="Chang Q."/>
            <person name="Ding S."/>
            <person name="Wang X."/>
            <person name="Zhu J."/>
            <person name="Ruan X."/>
            <person name="Zhao L."/>
            <person name="Wei J."/>
            <person name="Que T."/>
            <person name="Du C."/>
            <person name="Cheng J."/>
            <person name="Dai P."/>
            <person name="Han X."/>
            <person name="Huang E."/>
            <person name="Gao Y."/>
            <person name="Liu J."/>
            <person name="Shao H."/>
            <person name="Ye R."/>
            <person name="Li L."/>
            <person name="Wei W."/>
            <person name="Wang X."/>
            <person name="Wang C."/>
            <person name="Yang T."/>
            <person name="Huo Q."/>
            <person name="Li W."/>
            <person name="Guo W."/>
            <person name="Chen H."/>
            <person name="Zhou L."/>
            <person name="Ni X."/>
            <person name="Tian J."/>
            <person name="Zhou Y."/>
            <person name="Sheng Y."/>
            <person name="Liu T."/>
            <person name="Pan Y."/>
            <person name="Xia L."/>
            <person name="Li J."/>
            <person name="Zhao F."/>
            <person name="Cao W."/>
        </authorList>
    </citation>
    <scope>NUCLEOTIDE SEQUENCE</scope>
    <source>
        <strain evidence="1">Hyas-2018</strain>
    </source>
</reference>
<evidence type="ECO:0000313" key="2">
    <source>
        <dbReference type="Proteomes" id="UP000821845"/>
    </source>
</evidence>
<dbReference type="Proteomes" id="UP000821845">
    <property type="component" value="Chromosome 3"/>
</dbReference>
<comment type="caution">
    <text evidence="1">The sequence shown here is derived from an EMBL/GenBank/DDBJ whole genome shotgun (WGS) entry which is preliminary data.</text>
</comment>
<protein>
    <submittedName>
        <fullName evidence="1">Uncharacterized protein</fullName>
    </submittedName>
</protein>
<dbReference type="EMBL" id="CM023483">
    <property type="protein sequence ID" value="KAH6936947.1"/>
    <property type="molecule type" value="Genomic_DNA"/>
</dbReference>
<proteinExistence type="predicted"/>
<organism evidence="1 2">
    <name type="scientific">Hyalomma asiaticum</name>
    <name type="common">Tick</name>
    <dbReference type="NCBI Taxonomy" id="266040"/>
    <lineage>
        <taxon>Eukaryota</taxon>
        <taxon>Metazoa</taxon>
        <taxon>Ecdysozoa</taxon>
        <taxon>Arthropoda</taxon>
        <taxon>Chelicerata</taxon>
        <taxon>Arachnida</taxon>
        <taxon>Acari</taxon>
        <taxon>Parasitiformes</taxon>
        <taxon>Ixodida</taxon>
        <taxon>Ixodoidea</taxon>
        <taxon>Ixodidae</taxon>
        <taxon>Hyalomminae</taxon>
        <taxon>Hyalomma</taxon>
    </lineage>
</organism>
<keyword evidence="2" id="KW-1185">Reference proteome</keyword>